<keyword evidence="2" id="KW-1185">Reference proteome</keyword>
<proteinExistence type="predicted"/>
<name>A0A1M5BYM9_9BACT</name>
<dbReference type="AlphaFoldDB" id="A0A1M5BYM9"/>
<dbReference type="OrthoDB" id="674188at2"/>
<protein>
    <submittedName>
        <fullName evidence="1">Uncharacterized protein</fullName>
    </submittedName>
</protein>
<organism evidence="1 2">
    <name type="scientific">Cnuella takakiae</name>
    <dbReference type="NCBI Taxonomy" id="1302690"/>
    <lineage>
        <taxon>Bacteria</taxon>
        <taxon>Pseudomonadati</taxon>
        <taxon>Bacteroidota</taxon>
        <taxon>Chitinophagia</taxon>
        <taxon>Chitinophagales</taxon>
        <taxon>Chitinophagaceae</taxon>
        <taxon>Cnuella</taxon>
    </lineage>
</organism>
<dbReference type="Proteomes" id="UP000184368">
    <property type="component" value="Unassembled WGS sequence"/>
</dbReference>
<gene>
    <name evidence="1" type="ORF">SAMN05444008_108154</name>
</gene>
<dbReference type="STRING" id="1302690.BUE76_18035"/>
<dbReference type="RefSeq" id="WP_073043413.1">
    <property type="nucleotide sequence ID" value="NZ_FQUO01000008.1"/>
</dbReference>
<evidence type="ECO:0000313" key="1">
    <source>
        <dbReference type="EMBL" id="SHF47624.1"/>
    </source>
</evidence>
<dbReference type="EMBL" id="FQUO01000008">
    <property type="protein sequence ID" value="SHF47624.1"/>
    <property type="molecule type" value="Genomic_DNA"/>
</dbReference>
<reference evidence="1 2" key="1">
    <citation type="submission" date="2016-11" db="EMBL/GenBank/DDBJ databases">
        <authorList>
            <person name="Jaros S."/>
            <person name="Januszkiewicz K."/>
            <person name="Wedrychowicz H."/>
        </authorList>
    </citation>
    <scope>NUCLEOTIDE SEQUENCE [LARGE SCALE GENOMIC DNA]</scope>
    <source>
        <strain evidence="1 2">DSM 26897</strain>
    </source>
</reference>
<evidence type="ECO:0000313" key="2">
    <source>
        <dbReference type="Proteomes" id="UP000184368"/>
    </source>
</evidence>
<sequence>MNEQEFLQAIQQEAQAAGINPLLLVAGIEGLYTFREVPAQELNFQLLDSLILTIFALRVGDTFDTIARQNMEASNLETRVKAEWELTEMDPAEIQKTGDAFLASFAKMVGDSSPVRRYHRKALEVAAMEIKKAQVQFENNSIGAIVFEICRGRLKDNLHLAALFGR</sequence>
<accession>A0A1M5BYM9</accession>